<dbReference type="AlphaFoldDB" id="A0A645HB04"/>
<organism evidence="1">
    <name type="scientific">bioreactor metagenome</name>
    <dbReference type="NCBI Taxonomy" id="1076179"/>
    <lineage>
        <taxon>unclassified sequences</taxon>
        <taxon>metagenomes</taxon>
        <taxon>ecological metagenomes</taxon>
    </lineage>
</organism>
<evidence type="ECO:0000313" key="1">
    <source>
        <dbReference type="EMBL" id="MPN32973.1"/>
    </source>
</evidence>
<comment type="caution">
    <text evidence="1">The sequence shown here is derived from an EMBL/GenBank/DDBJ whole genome shotgun (WGS) entry which is preliminary data.</text>
</comment>
<accession>A0A645HB04</accession>
<protein>
    <submittedName>
        <fullName evidence="1">Uncharacterized protein</fullName>
    </submittedName>
</protein>
<dbReference type="EMBL" id="VSSQ01085260">
    <property type="protein sequence ID" value="MPN32973.1"/>
    <property type="molecule type" value="Genomic_DNA"/>
</dbReference>
<proteinExistence type="predicted"/>
<gene>
    <name evidence="1" type="ORF">SDC9_180456</name>
</gene>
<name>A0A645HB04_9ZZZZ</name>
<reference evidence="1" key="1">
    <citation type="submission" date="2019-08" db="EMBL/GenBank/DDBJ databases">
        <authorList>
            <person name="Kucharzyk K."/>
            <person name="Murdoch R.W."/>
            <person name="Higgins S."/>
            <person name="Loffler F."/>
        </authorList>
    </citation>
    <scope>NUCLEOTIDE SEQUENCE</scope>
</reference>
<sequence length="72" mass="8822">MCVENRFCEWSQLFNKNRGDEHILCKVPVDDIEMVHISVIIHLLNLMLYIHEIHSHERRYEFLFHEKLQTTE</sequence>